<dbReference type="KEGG" id="abe:ARB_06830"/>
<dbReference type="GO" id="GO:0046982">
    <property type="term" value="F:protein heterodimerization activity"/>
    <property type="evidence" value="ECO:0007669"/>
    <property type="project" value="InterPro"/>
</dbReference>
<sequence length="564" mass="61043">MENFQNPSLFPRVPSFFFFFSFIYLFICLFISKEERETFQWNLQKRQEVPAPEYNLPANVSQNLIIKQIGKPSFSVTSSYRKLVRVCSSVFLCCFKHLWRIIKIAHSLCLKGQRREHPRPPSRPIFTLPPAHLSFYPPASFDNNFSILPVKLKVPNMSLSPPPSVSLSLPNAPANPKKRLSIASASSNPPANLKRQRTHPLRQTSFPISADSDPRVYTGASSRSEAEVSVTGSFTGSFAGSLGGSTVGGRGRKKKSKKDKDGAASVKGGADGSVGGRGDTGTSVKNGTNQGDEDADNDDDDYIEEPEIDGGAAVDAAAEKKNLAILMDAFNPEQSSRYDCFKRTKLNKSTLRKIVNQTLSQSVPPNVVTTIGGYTKVFIGEIVEKARTIQAEWAEAFDAGAIADAEAEEAAHQRNRQEQADKEKENNSTQTSLQPVHGDNSGTLAVKPESSENGPASSAMEGIQSAPLPASTPSHTHVTTQSTAATEGASLDSSTLAPRKSIKLPPNPHRGPLLPSHIREALRRYKLSAQGDNVGFSGLSLKGFGVKGPFSWSVRGTGGRRLFG</sequence>
<proteinExistence type="inferred from homology"/>
<keyword evidence="3" id="KW-0805">Transcription regulation</keyword>
<keyword evidence="7" id="KW-1133">Transmembrane helix</keyword>
<feature type="compositionally biased region" description="Basic and acidic residues" evidence="6">
    <location>
        <begin position="409"/>
        <end position="426"/>
    </location>
</feature>
<feature type="region of interest" description="Disordered" evidence="6">
    <location>
        <begin position="163"/>
        <end position="305"/>
    </location>
</feature>
<keyword evidence="5" id="KW-0539">Nucleus</keyword>
<keyword evidence="10" id="KW-1185">Reference proteome</keyword>
<dbReference type="PANTHER" id="PTHR13218">
    <property type="entry name" value="TRANSCRIPTION INITIATION FACTOR TFIID SUBUNIT 11-RELATED"/>
    <property type="match status" value="1"/>
</dbReference>
<dbReference type="InterPro" id="IPR009072">
    <property type="entry name" value="Histone-fold"/>
</dbReference>
<feature type="compositionally biased region" description="Low complexity" evidence="6">
    <location>
        <begin position="183"/>
        <end position="192"/>
    </location>
</feature>
<comment type="similarity">
    <text evidence="2">Belongs to the TAF11 family.</text>
</comment>
<keyword evidence="4" id="KW-0804">Transcription</keyword>
<accession>D4AR01</accession>
<evidence type="ECO:0000259" key="8">
    <source>
        <dbReference type="Pfam" id="PF04719"/>
    </source>
</evidence>
<evidence type="ECO:0000313" key="10">
    <source>
        <dbReference type="Proteomes" id="UP000008866"/>
    </source>
</evidence>
<evidence type="ECO:0000256" key="6">
    <source>
        <dbReference type="SAM" id="MobiDB-lite"/>
    </source>
</evidence>
<dbReference type="EMBL" id="ABSU01000006">
    <property type="protein sequence ID" value="EFE34430.1"/>
    <property type="molecule type" value="Genomic_DNA"/>
</dbReference>
<keyword evidence="9" id="KW-0396">Initiation factor</keyword>
<dbReference type="Pfam" id="PF04719">
    <property type="entry name" value="TAFII28"/>
    <property type="match status" value="1"/>
</dbReference>
<keyword evidence="7" id="KW-0472">Membrane</keyword>
<keyword evidence="9" id="KW-0648">Protein biosynthesis</keyword>
<dbReference type="SUPFAM" id="SSF47113">
    <property type="entry name" value="Histone-fold"/>
    <property type="match status" value="1"/>
</dbReference>
<keyword evidence="7" id="KW-0812">Transmembrane</keyword>
<protein>
    <submittedName>
        <fullName evidence="9">Transcription initiation factor TFIID subunit beta, putative</fullName>
    </submittedName>
</protein>
<feature type="compositionally biased region" description="Gly residues" evidence="6">
    <location>
        <begin position="269"/>
        <end position="279"/>
    </location>
</feature>
<gene>
    <name evidence="9" type="ORF">ARB_06830</name>
</gene>
<dbReference type="GO" id="GO:0016251">
    <property type="term" value="F:RNA polymerase II general transcription initiation factor activity"/>
    <property type="evidence" value="ECO:0007669"/>
    <property type="project" value="TreeGrafter"/>
</dbReference>
<dbReference type="eggNOG" id="KOG3219">
    <property type="taxonomic scope" value="Eukaryota"/>
</dbReference>
<evidence type="ECO:0000256" key="5">
    <source>
        <dbReference type="ARBA" id="ARBA00023242"/>
    </source>
</evidence>
<evidence type="ECO:0000256" key="4">
    <source>
        <dbReference type="ARBA" id="ARBA00023163"/>
    </source>
</evidence>
<dbReference type="STRING" id="663331.D4AR01"/>
<dbReference type="GO" id="GO:0003743">
    <property type="term" value="F:translation initiation factor activity"/>
    <property type="evidence" value="ECO:0007669"/>
    <property type="project" value="UniProtKB-KW"/>
</dbReference>
<dbReference type="GO" id="GO:0005669">
    <property type="term" value="C:transcription factor TFIID complex"/>
    <property type="evidence" value="ECO:0007669"/>
    <property type="project" value="InterPro"/>
</dbReference>
<feature type="region of interest" description="Disordered" evidence="6">
    <location>
        <begin position="407"/>
        <end position="513"/>
    </location>
</feature>
<feature type="compositionally biased region" description="Low complexity" evidence="6">
    <location>
        <begin position="163"/>
        <end position="174"/>
    </location>
</feature>
<dbReference type="OMA" id="ADKEGYG"/>
<dbReference type="HOGENOM" id="CLU_035243_0_1_1"/>
<evidence type="ECO:0000256" key="7">
    <source>
        <dbReference type="SAM" id="Phobius"/>
    </source>
</evidence>
<dbReference type="GO" id="GO:0051123">
    <property type="term" value="P:RNA polymerase II preinitiation complex assembly"/>
    <property type="evidence" value="ECO:0007669"/>
    <property type="project" value="InterPro"/>
</dbReference>
<name>D4AR01_ARTBC</name>
<dbReference type="GeneID" id="9520793"/>
<evidence type="ECO:0000256" key="2">
    <source>
        <dbReference type="ARBA" id="ARBA00009788"/>
    </source>
</evidence>
<feature type="domain" description="TAFII28-like protein" evidence="8">
    <location>
        <begin position="325"/>
        <end position="409"/>
    </location>
</feature>
<dbReference type="AlphaFoldDB" id="D4AR01"/>
<feature type="compositionally biased region" description="Polar residues" evidence="6">
    <location>
        <begin position="471"/>
        <end position="496"/>
    </location>
</feature>
<evidence type="ECO:0000313" key="9">
    <source>
        <dbReference type="EMBL" id="EFE34430.1"/>
    </source>
</evidence>
<dbReference type="RefSeq" id="XP_003015070.1">
    <property type="nucleotide sequence ID" value="XM_003015024.1"/>
</dbReference>
<evidence type="ECO:0000256" key="3">
    <source>
        <dbReference type="ARBA" id="ARBA00023015"/>
    </source>
</evidence>
<feature type="transmembrane region" description="Helical" evidence="7">
    <location>
        <begin position="12"/>
        <end position="31"/>
    </location>
</feature>
<organism evidence="9 10">
    <name type="scientific">Arthroderma benhamiae (strain ATCC MYA-4681 / CBS 112371)</name>
    <name type="common">Trichophyton mentagrophytes</name>
    <dbReference type="NCBI Taxonomy" id="663331"/>
    <lineage>
        <taxon>Eukaryota</taxon>
        <taxon>Fungi</taxon>
        <taxon>Dikarya</taxon>
        <taxon>Ascomycota</taxon>
        <taxon>Pezizomycotina</taxon>
        <taxon>Eurotiomycetes</taxon>
        <taxon>Eurotiomycetidae</taxon>
        <taxon>Onygenales</taxon>
        <taxon>Arthrodermataceae</taxon>
        <taxon>Trichophyton</taxon>
    </lineage>
</organism>
<dbReference type="CDD" id="cd08048">
    <property type="entry name" value="HFD_TAF11"/>
    <property type="match status" value="1"/>
</dbReference>
<dbReference type="Gene3D" id="1.10.20.10">
    <property type="entry name" value="Histone, subunit A"/>
    <property type="match status" value="1"/>
</dbReference>
<dbReference type="InterPro" id="IPR045127">
    <property type="entry name" value="TAF11-like"/>
</dbReference>
<feature type="compositionally biased region" description="Acidic residues" evidence="6">
    <location>
        <begin position="291"/>
        <end position="305"/>
    </location>
</feature>
<dbReference type="Proteomes" id="UP000008866">
    <property type="component" value="Unassembled WGS sequence"/>
</dbReference>
<evidence type="ECO:0000256" key="1">
    <source>
        <dbReference type="ARBA" id="ARBA00004123"/>
    </source>
</evidence>
<comment type="subcellular location">
    <subcellularLocation>
        <location evidence="1">Nucleus</location>
    </subcellularLocation>
</comment>
<comment type="caution">
    <text evidence="9">The sequence shown here is derived from an EMBL/GenBank/DDBJ whole genome shotgun (WGS) entry which is preliminary data.</text>
</comment>
<dbReference type="PANTHER" id="PTHR13218:SF8">
    <property type="entry name" value="TRANSCRIPTION INITIATION FACTOR TFIID SUBUNIT 11"/>
    <property type="match status" value="1"/>
</dbReference>
<dbReference type="InterPro" id="IPR006809">
    <property type="entry name" value="TAFII28_dom"/>
</dbReference>
<reference evidence="10" key="1">
    <citation type="journal article" date="2011" name="Genome Biol.">
        <title>Comparative and functional genomics provide insights into the pathogenicity of dermatophytic fungi.</title>
        <authorList>
            <person name="Burmester A."/>
            <person name="Shelest E."/>
            <person name="Gloeckner G."/>
            <person name="Heddergott C."/>
            <person name="Schindler S."/>
            <person name="Staib P."/>
            <person name="Heidel A."/>
            <person name="Felder M."/>
            <person name="Petzold A."/>
            <person name="Szafranski K."/>
            <person name="Feuermann M."/>
            <person name="Pedruzzi I."/>
            <person name="Priebe S."/>
            <person name="Groth M."/>
            <person name="Winkler R."/>
            <person name="Li W."/>
            <person name="Kniemeyer O."/>
            <person name="Schroeckh V."/>
            <person name="Hertweck C."/>
            <person name="Hube B."/>
            <person name="White T.C."/>
            <person name="Platzer M."/>
            <person name="Guthke R."/>
            <person name="Heitman J."/>
            <person name="Woestemeyer J."/>
            <person name="Zipfel P.F."/>
            <person name="Monod M."/>
            <person name="Brakhage A.A."/>
        </authorList>
    </citation>
    <scope>NUCLEOTIDE SEQUENCE [LARGE SCALE GENOMIC DNA]</scope>
    <source>
        <strain evidence="10">ATCC MYA-4681 / CBS 112371</strain>
    </source>
</reference>